<evidence type="ECO:0000259" key="1">
    <source>
        <dbReference type="Pfam" id="PF06114"/>
    </source>
</evidence>
<feature type="domain" description="IrrE N-terminal-like" evidence="1">
    <location>
        <begin position="43"/>
        <end position="159"/>
    </location>
</feature>
<gene>
    <name evidence="2" type="ORF">GOOTI_207_00020</name>
</gene>
<evidence type="ECO:0000313" key="3">
    <source>
        <dbReference type="Proteomes" id="UP000005038"/>
    </source>
</evidence>
<accession>H5TS59</accession>
<dbReference type="InterPro" id="IPR052345">
    <property type="entry name" value="Rad_response_metalloprotease"/>
</dbReference>
<dbReference type="Proteomes" id="UP000005038">
    <property type="component" value="Unassembled WGS sequence"/>
</dbReference>
<dbReference type="InterPro" id="IPR010359">
    <property type="entry name" value="IrrE_HExxH"/>
</dbReference>
<comment type="caution">
    <text evidence="2">The sequence shown here is derived from an EMBL/GenBank/DDBJ whole genome shotgun (WGS) entry which is preliminary data.</text>
</comment>
<organism evidence="2 3">
    <name type="scientific">Gordonia otitidis (strain DSM 44809 / CCUG 52243 / JCM 12355 / NBRC 100426 / IFM 10032)</name>
    <dbReference type="NCBI Taxonomy" id="1108044"/>
    <lineage>
        <taxon>Bacteria</taxon>
        <taxon>Bacillati</taxon>
        <taxon>Actinomycetota</taxon>
        <taxon>Actinomycetes</taxon>
        <taxon>Mycobacteriales</taxon>
        <taxon>Gordoniaceae</taxon>
        <taxon>Gordonia</taxon>
    </lineage>
</organism>
<dbReference type="PANTHER" id="PTHR43236">
    <property type="entry name" value="ANTITOXIN HIGA1"/>
    <property type="match status" value="1"/>
</dbReference>
<dbReference type="STRING" id="1108044.GOOTI_207_00020"/>
<proteinExistence type="predicted"/>
<reference evidence="2" key="1">
    <citation type="submission" date="2012-02" db="EMBL/GenBank/DDBJ databases">
        <title>Whole genome shotgun sequence of Gordonia otitidis NBRC 100426.</title>
        <authorList>
            <person name="Yoshida I."/>
            <person name="Hosoyama A."/>
            <person name="Tsuchikane K."/>
            <person name="Katsumata H."/>
            <person name="Yamazaki S."/>
            <person name="Fujita N."/>
        </authorList>
    </citation>
    <scope>NUCLEOTIDE SEQUENCE [LARGE SCALE GENOMIC DNA]</scope>
    <source>
        <strain evidence="2">NBRC 100426</strain>
    </source>
</reference>
<dbReference type="EMBL" id="BAFB01000207">
    <property type="protein sequence ID" value="GAB36317.1"/>
    <property type="molecule type" value="Genomic_DNA"/>
</dbReference>
<dbReference type="PANTHER" id="PTHR43236:SF1">
    <property type="entry name" value="BLL7220 PROTEIN"/>
    <property type="match status" value="1"/>
</dbReference>
<dbReference type="AlphaFoldDB" id="H5TS59"/>
<evidence type="ECO:0000313" key="2">
    <source>
        <dbReference type="EMBL" id="GAB36317.1"/>
    </source>
</evidence>
<dbReference type="Pfam" id="PF06114">
    <property type="entry name" value="Peptidase_M78"/>
    <property type="match status" value="1"/>
</dbReference>
<keyword evidence="3" id="KW-1185">Reference proteome</keyword>
<dbReference type="Gene3D" id="1.10.10.2910">
    <property type="match status" value="1"/>
</dbReference>
<sequence>MLALPQLDVSDYAPEFGEITAAQVVRRLWRVSGPIHSMTGLLEAAGVFVVSEDFRDRDVDAITLRANHFHPHVMYVNATLPPDRLRMVMAHELGHLVMDARALESPAELERRASSFAAELLAPIDSIAFDLERVSVRTPHELDELRVTWGVSESSLVLRARDRGILSDYQCRSLLRLLNETGRVEGRRLGVAHEPPRFVGSLLQQLSAADYTEAELDEITLLTEEQRVRLFGIDDAAMRPRHLSMV</sequence>
<name>H5TS59_GORO1</name>
<protein>
    <recommendedName>
        <fullName evidence="1">IrrE N-terminal-like domain-containing protein</fullName>
    </recommendedName>
</protein>